<accession>A0A2P2P838</accession>
<sequence length="45" mass="5456">MRLTRYLFEGCIFLILWLSFFHFNNSSFQPSSPRYKKCHFFCVSG</sequence>
<name>A0A2P2P838_RHIMU</name>
<proteinExistence type="predicted"/>
<evidence type="ECO:0000313" key="2">
    <source>
        <dbReference type="EMBL" id="MBX50791.1"/>
    </source>
</evidence>
<evidence type="ECO:0000256" key="1">
    <source>
        <dbReference type="SAM" id="Phobius"/>
    </source>
</evidence>
<feature type="transmembrane region" description="Helical" evidence="1">
    <location>
        <begin position="6"/>
        <end position="24"/>
    </location>
</feature>
<organism evidence="2">
    <name type="scientific">Rhizophora mucronata</name>
    <name type="common">Asiatic mangrove</name>
    <dbReference type="NCBI Taxonomy" id="61149"/>
    <lineage>
        <taxon>Eukaryota</taxon>
        <taxon>Viridiplantae</taxon>
        <taxon>Streptophyta</taxon>
        <taxon>Embryophyta</taxon>
        <taxon>Tracheophyta</taxon>
        <taxon>Spermatophyta</taxon>
        <taxon>Magnoliopsida</taxon>
        <taxon>eudicotyledons</taxon>
        <taxon>Gunneridae</taxon>
        <taxon>Pentapetalae</taxon>
        <taxon>rosids</taxon>
        <taxon>fabids</taxon>
        <taxon>Malpighiales</taxon>
        <taxon>Rhizophoraceae</taxon>
        <taxon>Rhizophora</taxon>
    </lineage>
</organism>
<reference evidence="2" key="1">
    <citation type="submission" date="2018-02" db="EMBL/GenBank/DDBJ databases">
        <title>Rhizophora mucronata_Transcriptome.</title>
        <authorList>
            <person name="Meera S.P."/>
            <person name="Sreeshan A."/>
            <person name="Augustine A."/>
        </authorList>
    </citation>
    <scope>NUCLEOTIDE SEQUENCE</scope>
    <source>
        <tissue evidence="2">Leaf</tissue>
    </source>
</reference>
<dbReference type="AlphaFoldDB" id="A0A2P2P838"/>
<keyword evidence="1" id="KW-1133">Transmembrane helix</keyword>
<keyword evidence="1" id="KW-0812">Transmembrane</keyword>
<protein>
    <submittedName>
        <fullName evidence="2">Uncharacterized protein</fullName>
    </submittedName>
</protein>
<dbReference type="EMBL" id="GGEC01070307">
    <property type="protein sequence ID" value="MBX50791.1"/>
    <property type="molecule type" value="Transcribed_RNA"/>
</dbReference>
<keyword evidence="1" id="KW-0472">Membrane</keyword>